<evidence type="ECO:0000313" key="1">
    <source>
        <dbReference type="EMBL" id="AML51474.1"/>
    </source>
</evidence>
<gene>
    <name evidence="1" type="ORF">RC74_09580</name>
</gene>
<reference evidence="1 2" key="1">
    <citation type="submission" date="2016-02" db="EMBL/GenBank/DDBJ databases">
        <title>Complete genome sequence of Halocynthiibacter arcticus PAMC 20958t from arctic marine sediment.</title>
        <authorList>
            <person name="Lee Y.M."/>
            <person name="Baek K."/>
            <person name="Lee H.K."/>
            <person name="Shin S.C."/>
        </authorList>
    </citation>
    <scope>NUCLEOTIDE SEQUENCE [LARGE SCALE GENOMIC DNA]</scope>
    <source>
        <strain evidence="1">PAMC 20958</strain>
    </source>
</reference>
<dbReference type="EMBL" id="CP014327">
    <property type="protein sequence ID" value="AML51474.1"/>
    <property type="molecule type" value="Genomic_DNA"/>
</dbReference>
<proteinExistence type="predicted"/>
<dbReference type="STRING" id="1579316.RC74_09580"/>
<accession>A0A126UZK2</accession>
<protein>
    <submittedName>
        <fullName evidence="1">Uncharacterized protein</fullName>
    </submittedName>
</protein>
<organism evidence="1 2">
    <name type="scientific">Falsihalocynthiibacter arcticus</name>
    <dbReference type="NCBI Taxonomy" id="1579316"/>
    <lineage>
        <taxon>Bacteria</taxon>
        <taxon>Pseudomonadati</taxon>
        <taxon>Pseudomonadota</taxon>
        <taxon>Alphaproteobacteria</taxon>
        <taxon>Rhodobacterales</taxon>
        <taxon>Roseobacteraceae</taxon>
        <taxon>Falsihalocynthiibacter</taxon>
    </lineage>
</organism>
<sequence length="93" mass="11025">MPNKYNDPVNNLFQMESSRKKNRTIKFREFIALSEARKKIARSTDATRKIQRHIDQLCRKIKLEKNPRQRSIYLAYQNQLLAALAIHLRAEAN</sequence>
<name>A0A126UZK2_9RHOB</name>
<dbReference type="KEGG" id="hat:RC74_09580"/>
<keyword evidence="2" id="KW-1185">Reference proteome</keyword>
<dbReference type="Proteomes" id="UP000070371">
    <property type="component" value="Chromosome"/>
</dbReference>
<dbReference type="AlphaFoldDB" id="A0A126UZK2"/>
<evidence type="ECO:0000313" key="2">
    <source>
        <dbReference type="Proteomes" id="UP000070371"/>
    </source>
</evidence>